<name>A0A1I6KDH7_9EURY</name>
<keyword evidence="1 5" id="KW-0489">Methyltransferase</keyword>
<dbReference type="GO" id="GO:0032259">
    <property type="term" value="P:methylation"/>
    <property type="evidence" value="ECO:0007669"/>
    <property type="project" value="UniProtKB-KW"/>
</dbReference>
<protein>
    <submittedName>
        <fullName evidence="5">Methyltransferase domain-containing protein</fullName>
    </submittedName>
</protein>
<evidence type="ECO:0000256" key="3">
    <source>
        <dbReference type="ARBA" id="ARBA00022691"/>
    </source>
</evidence>
<reference evidence="5 6" key="1">
    <citation type="submission" date="2016-10" db="EMBL/GenBank/DDBJ databases">
        <authorList>
            <person name="de Groot N.N."/>
        </authorList>
    </citation>
    <scope>NUCLEOTIDE SEQUENCE [LARGE SCALE GENOMIC DNA]</scope>
    <source>
        <strain evidence="5 6">CGMCC 1.10457</strain>
    </source>
</reference>
<evidence type="ECO:0000313" key="6">
    <source>
        <dbReference type="Proteomes" id="UP000199062"/>
    </source>
</evidence>
<proteinExistence type="predicted"/>
<evidence type="ECO:0000256" key="1">
    <source>
        <dbReference type="ARBA" id="ARBA00022603"/>
    </source>
</evidence>
<dbReference type="AlphaFoldDB" id="A0A1I6KDH7"/>
<dbReference type="Gene3D" id="3.40.50.150">
    <property type="entry name" value="Vaccinia Virus protein VP39"/>
    <property type="match status" value="1"/>
</dbReference>
<evidence type="ECO:0000313" key="5">
    <source>
        <dbReference type="EMBL" id="SFR89257.1"/>
    </source>
</evidence>
<dbReference type="PANTHER" id="PTHR43464:SF19">
    <property type="entry name" value="UBIQUINONE BIOSYNTHESIS O-METHYLTRANSFERASE, MITOCHONDRIAL"/>
    <property type="match status" value="1"/>
</dbReference>
<dbReference type="GO" id="GO:0008168">
    <property type="term" value="F:methyltransferase activity"/>
    <property type="evidence" value="ECO:0007669"/>
    <property type="project" value="UniProtKB-KW"/>
</dbReference>
<evidence type="ECO:0000259" key="4">
    <source>
        <dbReference type="Pfam" id="PF13649"/>
    </source>
</evidence>
<dbReference type="InterPro" id="IPR029063">
    <property type="entry name" value="SAM-dependent_MTases_sf"/>
</dbReference>
<dbReference type="CDD" id="cd02440">
    <property type="entry name" value="AdoMet_MTases"/>
    <property type="match status" value="1"/>
</dbReference>
<dbReference type="RefSeq" id="WP_089813732.1">
    <property type="nucleotide sequence ID" value="NZ_FOZK01000001.1"/>
</dbReference>
<gene>
    <name evidence="5" type="ORF">SAMN05216559_0600</name>
</gene>
<feature type="domain" description="Methyltransferase" evidence="4">
    <location>
        <begin position="51"/>
        <end position="127"/>
    </location>
</feature>
<dbReference type="InterPro" id="IPR041698">
    <property type="entry name" value="Methyltransf_25"/>
</dbReference>
<keyword evidence="3" id="KW-0949">S-adenosyl-L-methionine</keyword>
<dbReference type="SUPFAM" id="SSF53335">
    <property type="entry name" value="S-adenosyl-L-methionine-dependent methyltransferases"/>
    <property type="match status" value="1"/>
</dbReference>
<dbReference type="EMBL" id="FOZK01000001">
    <property type="protein sequence ID" value="SFR89257.1"/>
    <property type="molecule type" value="Genomic_DNA"/>
</dbReference>
<keyword evidence="6" id="KW-1185">Reference proteome</keyword>
<keyword evidence="2 5" id="KW-0808">Transferase</keyword>
<dbReference type="Pfam" id="PF13649">
    <property type="entry name" value="Methyltransf_25"/>
    <property type="match status" value="1"/>
</dbReference>
<accession>A0A1I6KDH7</accession>
<dbReference type="PANTHER" id="PTHR43464">
    <property type="entry name" value="METHYLTRANSFERASE"/>
    <property type="match status" value="1"/>
</dbReference>
<dbReference type="STRING" id="767519.SAMN05216559_0600"/>
<evidence type="ECO:0000256" key="2">
    <source>
        <dbReference type="ARBA" id="ARBA00022679"/>
    </source>
</evidence>
<dbReference type="OrthoDB" id="266150at2157"/>
<organism evidence="5 6">
    <name type="scientific">Halomicrobium zhouii</name>
    <dbReference type="NCBI Taxonomy" id="767519"/>
    <lineage>
        <taxon>Archaea</taxon>
        <taxon>Methanobacteriati</taxon>
        <taxon>Methanobacteriota</taxon>
        <taxon>Stenosarchaea group</taxon>
        <taxon>Halobacteria</taxon>
        <taxon>Halobacteriales</taxon>
        <taxon>Haloarculaceae</taxon>
        <taxon>Halomicrobium</taxon>
    </lineage>
</organism>
<sequence length="218" mass="24606">MRFDDEYFDERYAEAEGDPWGYYESEYERRKGERPLAALRDRKAPEEVDRILDLGCGNGAKTRLATEAYPDAEVVGVDCSKEALDAAREWAPDASYERADIVDWVAESERAFDAVVAVGSLYYLCADYSVTDLFEFADDLRGVVADDGLLVAAHNHMPRDDGPVFAQERTVRTVRTILESNFETVERSRYEAEKQAGIDPEEPAEQPYEVWALRPASG</sequence>
<dbReference type="Proteomes" id="UP000199062">
    <property type="component" value="Unassembled WGS sequence"/>
</dbReference>